<dbReference type="InterPro" id="IPR007159">
    <property type="entry name" value="SpoVT-AbrB_dom"/>
</dbReference>
<evidence type="ECO:0000313" key="2">
    <source>
        <dbReference type="EMBL" id="EAX46331.1"/>
    </source>
</evidence>
<feature type="domain" description="SpoVT-AbrB" evidence="1">
    <location>
        <begin position="4"/>
        <end position="50"/>
    </location>
</feature>
<reference evidence="2 3" key="2">
    <citation type="submission" date="2007-01" db="EMBL/GenBank/DDBJ databases">
        <title>Sequencing of the draft genome and assembly of Thermosinus carboxydivorans Nor1.</title>
        <authorList>
            <consortium name="US DOE Joint Genome Institute (JGI-PGF)"/>
            <person name="Copeland A."/>
            <person name="Lucas S."/>
            <person name="Lapidus A."/>
            <person name="Barry K."/>
            <person name="Glavina del Rio T."/>
            <person name="Dalin E."/>
            <person name="Tice H."/>
            <person name="Bruce D."/>
            <person name="Pitluck S."/>
            <person name="Richardson P."/>
        </authorList>
    </citation>
    <scope>NUCLEOTIDE SEQUENCE [LARGE SCALE GENOMIC DNA]</scope>
    <source>
        <strain evidence="2 3">Nor1</strain>
    </source>
</reference>
<comment type="caution">
    <text evidence="2">The sequence shown here is derived from an EMBL/GenBank/DDBJ whole genome shotgun (WGS) entry which is preliminary data.</text>
</comment>
<dbReference type="SMART" id="SM00966">
    <property type="entry name" value="SpoVT_AbrB"/>
    <property type="match status" value="1"/>
</dbReference>
<dbReference type="EMBL" id="AAWL01000041">
    <property type="protein sequence ID" value="EAX46331.1"/>
    <property type="molecule type" value="Genomic_DNA"/>
</dbReference>
<keyword evidence="3" id="KW-1185">Reference proteome</keyword>
<dbReference type="Pfam" id="PF04014">
    <property type="entry name" value="MazE_antitoxin"/>
    <property type="match status" value="1"/>
</dbReference>
<dbReference type="RefSeq" id="WP_007290663.1">
    <property type="nucleotide sequence ID" value="NZ_AAWL01000041.1"/>
</dbReference>
<name>A1HUG0_9FIRM</name>
<reference evidence="2 3" key="1">
    <citation type="submission" date="2007-01" db="EMBL/GenBank/DDBJ databases">
        <title>Annotation of the draft genome assembly of Thermosinus carboxydivorans Nor1.</title>
        <authorList>
            <consortium name="US DOE Joint Genome Institute (JGI-ORNL)"/>
            <person name="Larimer F."/>
            <person name="Land M."/>
            <person name="Hauser L."/>
        </authorList>
    </citation>
    <scope>NUCLEOTIDE SEQUENCE [LARGE SCALE GENOMIC DNA]</scope>
    <source>
        <strain evidence="2 3">Nor1</strain>
    </source>
</reference>
<protein>
    <submittedName>
        <fullName evidence="2">Transcriptional regulator, AbrB family</fullName>
    </submittedName>
</protein>
<dbReference type="Proteomes" id="UP000005139">
    <property type="component" value="Unassembled WGS sequence"/>
</dbReference>
<evidence type="ECO:0000259" key="1">
    <source>
        <dbReference type="SMART" id="SM00966"/>
    </source>
</evidence>
<dbReference type="NCBIfam" id="TIGR01439">
    <property type="entry name" value="lp_hng_hel_AbrB"/>
    <property type="match status" value="1"/>
</dbReference>
<dbReference type="AlphaFoldDB" id="A1HUG0"/>
<dbReference type="Gene3D" id="2.10.260.10">
    <property type="match status" value="1"/>
</dbReference>
<dbReference type="GO" id="GO:0003677">
    <property type="term" value="F:DNA binding"/>
    <property type="evidence" value="ECO:0007669"/>
    <property type="project" value="InterPro"/>
</dbReference>
<sequence>MLQAKVGKKGQIIIPHELRKKYGIKCSDTVIFTDDQRGNIILAVKPSDPVKAMRGSLKGLWPEDAQEYIRKLRQEDVE</sequence>
<dbReference type="InterPro" id="IPR037914">
    <property type="entry name" value="SpoVT-AbrB_sf"/>
</dbReference>
<proteinExistence type="predicted"/>
<organism evidence="2 3">
    <name type="scientific">Thermosinus carboxydivorans Nor1</name>
    <dbReference type="NCBI Taxonomy" id="401526"/>
    <lineage>
        <taxon>Bacteria</taxon>
        <taxon>Bacillati</taxon>
        <taxon>Bacillota</taxon>
        <taxon>Negativicutes</taxon>
        <taxon>Selenomonadales</taxon>
        <taxon>Sporomusaceae</taxon>
        <taxon>Thermosinus</taxon>
    </lineage>
</organism>
<dbReference type="SUPFAM" id="SSF89447">
    <property type="entry name" value="AbrB/MazE/MraZ-like"/>
    <property type="match status" value="1"/>
</dbReference>
<accession>A1HUG0</accession>
<gene>
    <name evidence="2" type="ORF">TcarDRAFT_0071</name>
</gene>
<evidence type="ECO:0000313" key="3">
    <source>
        <dbReference type="Proteomes" id="UP000005139"/>
    </source>
</evidence>